<evidence type="ECO:0000256" key="3">
    <source>
        <dbReference type="ARBA" id="ARBA00022679"/>
    </source>
</evidence>
<dbReference type="InterPro" id="IPR002295">
    <property type="entry name" value="N4/N6-MTase_EcoPI_Mod-like"/>
</dbReference>
<dbReference type="GO" id="GO:0009307">
    <property type="term" value="P:DNA restriction-modification system"/>
    <property type="evidence" value="ECO:0007669"/>
    <property type="project" value="UniProtKB-KW"/>
</dbReference>
<dbReference type="AlphaFoldDB" id="A0A9J6QPN5"/>
<dbReference type="Pfam" id="PF01555">
    <property type="entry name" value="N6_N4_Mtase"/>
    <property type="match status" value="1"/>
</dbReference>
<keyword evidence="5" id="KW-0680">Restriction system</keyword>
<dbReference type="Gene3D" id="3.40.50.150">
    <property type="entry name" value="Vaccinia Virus protein VP39"/>
    <property type="match status" value="1"/>
</dbReference>
<evidence type="ECO:0000313" key="8">
    <source>
        <dbReference type="Proteomes" id="UP001065549"/>
    </source>
</evidence>
<dbReference type="InterPro" id="IPR002052">
    <property type="entry name" value="DNA_methylase_N6_adenine_CS"/>
</dbReference>
<dbReference type="InterPro" id="IPR002941">
    <property type="entry name" value="DNA_methylase_N4/N6"/>
</dbReference>
<feature type="domain" description="DNA methylase N-4/N-6" evidence="6">
    <location>
        <begin position="70"/>
        <end position="303"/>
    </location>
</feature>
<evidence type="ECO:0000256" key="2">
    <source>
        <dbReference type="ARBA" id="ARBA00022603"/>
    </source>
</evidence>
<gene>
    <name evidence="7" type="ORF">OBO34_12475</name>
</gene>
<dbReference type="InterPro" id="IPR029063">
    <property type="entry name" value="SAM-dependent_MTases_sf"/>
</dbReference>
<evidence type="ECO:0000256" key="1">
    <source>
        <dbReference type="ARBA" id="ARBA00006594"/>
    </source>
</evidence>
<keyword evidence="8" id="KW-1185">Reference proteome</keyword>
<dbReference type="Proteomes" id="UP001065549">
    <property type="component" value="Unassembled WGS sequence"/>
</dbReference>
<comment type="caution">
    <text evidence="7">The sequence shown here is derived from an EMBL/GenBank/DDBJ whole genome shotgun (WGS) entry which is preliminary data.</text>
</comment>
<dbReference type="GO" id="GO:0032259">
    <property type="term" value="P:methylation"/>
    <property type="evidence" value="ECO:0007669"/>
    <property type="project" value="UniProtKB-KW"/>
</dbReference>
<evidence type="ECO:0000259" key="6">
    <source>
        <dbReference type="Pfam" id="PF01555"/>
    </source>
</evidence>
<dbReference type="GO" id="GO:0008170">
    <property type="term" value="F:N-methyltransferase activity"/>
    <property type="evidence" value="ECO:0007669"/>
    <property type="project" value="InterPro"/>
</dbReference>
<keyword evidence="2" id="KW-0489">Methyltransferase</keyword>
<dbReference type="RefSeq" id="WP_148397320.1">
    <property type="nucleotide sequence ID" value="NZ_JAJAGH010000014.1"/>
</dbReference>
<evidence type="ECO:0000256" key="5">
    <source>
        <dbReference type="ARBA" id="ARBA00022747"/>
    </source>
</evidence>
<comment type="similarity">
    <text evidence="1">Belongs to the N(4)/N(6)-methyltransferase family.</text>
</comment>
<dbReference type="SUPFAM" id="SSF53335">
    <property type="entry name" value="S-adenosyl-L-methionine-dependent methyltransferases"/>
    <property type="match status" value="1"/>
</dbReference>
<keyword evidence="4" id="KW-0949">S-adenosyl-L-methionine</keyword>
<dbReference type="PRINTS" id="PR00506">
    <property type="entry name" value="D21N6MTFRASE"/>
</dbReference>
<reference evidence="7" key="1">
    <citation type="submission" date="2022-09" db="EMBL/GenBank/DDBJ databases">
        <title>Culturomic study of gut microbiota in children with autism spectrum disorder.</title>
        <authorList>
            <person name="Efimov B.A."/>
            <person name="Chaplin A.V."/>
            <person name="Sokolova S.R."/>
            <person name="Pikina A.P."/>
            <person name="Korzhanova M."/>
            <person name="Belova V."/>
            <person name="Korostin D."/>
        </authorList>
    </citation>
    <scope>NUCLEOTIDE SEQUENCE</scope>
    <source>
        <strain evidence="7">ASD5510</strain>
    </source>
</reference>
<dbReference type="PROSITE" id="PS00092">
    <property type="entry name" value="N6_MTASE"/>
    <property type="match status" value="1"/>
</dbReference>
<dbReference type="EMBL" id="JAOSHN010000005">
    <property type="protein sequence ID" value="MCU7379161.1"/>
    <property type="molecule type" value="Genomic_DNA"/>
</dbReference>
<keyword evidence="3" id="KW-0808">Transferase</keyword>
<organism evidence="7 8">
    <name type="scientific">Hominibacterium faecale</name>
    <dbReference type="NCBI Taxonomy" id="2839743"/>
    <lineage>
        <taxon>Bacteria</taxon>
        <taxon>Bacillati</taxon>
        <taxon>Bacillota</taxon>
        <taxon>Clostridia</taxon>
        <taxon>Peptostreptococcales</taxon>
        <taxon>Anaerovoracaceae</taxon>
        <taxon>Hominibacterium</taxon>
    </lineage>
</organism>
<evidence type="ECO:0000313" key="7">
    <source>
        <dbReference type="EMBL" id="MCU7379161.1"/>
    </source>
</evidence>
<dbReference type="GO" id="GO:0003677">
    <property type="term" value="F:DNA binding"/>
    <property type="evidence" value="ECO:0007669"/>
    <property type="project" value="InterPro"/>
</dbReference>
<accession>A0A9J6QPN5</accession>
<name>A0A9J6QPN5_9FIRM</name>
<sequence length="450" mass="52144">MSLIYLLPSILEESRSEYQEIKNSIPGGRSFCPVERINHTEEESASLLARGDNLEFIQYLIREKELEGKIQLIYMDPPFYSKASYDAVIKLKSPLVDDSPAIKPTAYDDLWKTGMEEYLRMLCVRFFFIRDLLAEEGCFWVHLDWHVVHYVKILLDEIFGEDRFVNEIIWNYKSGGTGKRNFSRKHDTLLFYGKSKKYYFQPLQEKSYNRGYKPYRFKGVKEYKDELGWYTMVNMKDVWQVDMVGRTSAERTGYATQKPEQLLSRIVESCSRPGDLCADFFGGSGTLAATAEKLGRQWISCDVGGIATASSLKRMSVKKSTFTLLETEADEQSEELKVSLETEPIEFTDKKLVTVTLKGYDLDLRHIPLEGKDREVIKKFRKKDPLQLLEYWSVDFQYDGKIHNPQFSFPKEKDRIEKVCRQIGYNINKISIRAVDVFGNSTLTILQAGV</sequence>
<proteinExistence type="inferred from homology"/>
<evidence type="ECO:0000256" key="4">
    <source>
        <dbReference type="ARBA" id="ARBA00022691"/>
    </source>
</evidence>
<protein>
    <submittedName>
        <fullName evidence="7">Site-specific DNA-methyltransferase</fullName>
    </submittedName>
</protein>